<dbReference type="SUPFAM" id="SSF53850">
    <property type="entry name" value="Periplasmic binding protein-like II"/>
    <property type="match status" value="1"/>
</dbReference>
<evidence type="ECO:0000256" key="1">
    <source>
        <dbReference type="ARBA" id="ARBA00010333"/>
    </source>
</evidence>
<dbReference type="AlphaFoldDB" id="A0A3E1K9C3"/>
<comment type="caution">
    <text evidence="6">The sequence shown here is derived from an EMBL/GenBank/DDBJ whole genome shotgun (WGS) entry which is preliminary data.</text>
</comment>
<dbReference type="PANTHER" id="PTHR35936:SF35">
    <property type="entry name" value="L-CYSTINE-BINDING PROTEIN TCYJ"/>
    <property type="match status" value="1"/>
</dbReference>
<accession>A0A3E1K9C3</accession>
<evidence type="ECO:0000256" key="2">
    <source>
        <dbReference type="ARBA" id="ARBA00022729"/>
    </source>
</evidence>
<keyword evidence="2 4" id="KW-0732">Signal</keyword>
<feature type="compositionally biased region" description="Low complexity" evidence="3">
    <location>
        <begin position="29"/>
        <end position="49"/>
    </location>
</feature>
<feature type="chain" id="PRO_5017633896" description="Solute-binding protein family 3/N-terminal domain-containing protein" evidence="4">
    <location>
        <begin position="25"/>
        <end position="285"/>
    </location>
</feature>
<dbReference type="EMBL" id="QUZK01000032">
    <property type="protein sequence ID" value="RFF30759.1"/>
    <property type="molecule type" value="Genomic_DNA"/>
</dbReference>
<evidence type="ECO:0000256" key="4">
    <source>
        <dbReference type="SAM" id="SignalP"/>
    </source>
</evidence>
<dbReference type="OrthoDB" id="9768183at2"/>
<feature type="signal peptide" evidence="4">
    <location>
        <begin position="1"/>
        <end position="24"/>
    </location>
</feature>
<keyword evidence="7" id="KW-1185">Reference proteome</keyword>
<feature type="region of interest" description="Disordered" evidence="3">
    <location>
        <begin position="20"/>
        <end position="52"/>
    </location>
</feature>
<protein>
    <recommendedName>
        <fullName evidence="5">Solute-binding protein family 3/N-terminal domain-containing protein</fullName>
    </recommendedName>
</protein>
<evidence type="ECO:0000256" key="3">
    <source>
        <dbReference type="SAM" id="MobiDB-lite"/>
    </source>
</evidence>
<evidence type="ECO:0000313" key="7">
    <source>
        <dbReference type="Proteomes" id="UP000260351"/>
    </source>
</evidence>
<dbReference type="InterPro" id="IPR001638">
    <property type="entry name" value="Solute-binding_3/MltF_N"/>
</dbReference>
<comment type="similarity">
    <text evidence="1">Belongs to the bacterial solute-binding protein 3 family.</text>
</comment>
<reference evidence="6 7" key="1">
    <citation type="submission" date="2018-08" db="EMBL/GenBank/DDBJ databases">
        <title>Wenzhouxiangella salilacus sp. nov., a novel bacterium isolated from a saline lake in Xinjiang Province, China.</title>
        <authorList>
            <person name="Han S."/>
        </authorList>
    </citation>
    <scope>NUCLEOTIDE SEQUENCE [LARGE SCALE GENOMIC DNA]</scope>
    <source>
        <strain evidence="6 7">XDB06</strain>
    </source>
</reference>
<sequence length="285" mass="32237">MYRAPLIMALALLLAACQSPEPPAAESGTETTRQQATAETEQSTQAEAAPEPCRLTVGWDPWEPYHYQPVGDRVQGLDVDLIGAMAERAGCELEWEQGSWASMLQLVRSGDLDLLPGATRTPEREAFAHFSQPYRRESFRIHVRADEAEKWSGMSLTELLENDFRLGLTRGYIYGEAVERVLDDPGWADQLVEVPVGELNFLNLMDFRIDGFLEDPFVAASIDHRRDWGVTFEALPLDVYSGDVHLMFSQSGVDMATIERFDRALSELRENGEHQRILDRYRQTD</sequence>
<dbReference type="RefSeq" id="WP_116650388.1">
    <property type="nucleotide sequence ID" value="NZ_QUZK01000032.1"/>
</dbReference>
<dbReference type="Pfam" id="PF00497">
    <property type="entry name" value="SBP_bac_3"/>
    <property type="match status" value="1"/>
</dbReference>
<organism evidence="6 7">
    <name type="scientific">Wenzhouxiangella sediminis</name>
    <dbReference type="NCBI Taxonomy" id="1792836"/>
    <lineage>
        <taxon>Bacteria</taxon>
        <taxon>Pseudomonadati</taxon>
        <taxon>Pseudomonadota</taxon>
        <taxon>Gammaproteobacteria</taxon>
        <taxon>Chromatiales</taxon>
        <taxon>Wenzhouxiangellaceae</taxon>
        <taxon>Wenzhouxiangella</taxon>
    </lineage>
</organism>
<dbReference type="PANTHER" id="PTHR35936">
    <property type="entry name" value="MEMBRANE-BOUND LYTIC MUREIN TRANSGLYCOSYLASE F"/>
    <property type="match status" value="1"/>
</dbReference>
<evidence type="ECO:0000313" key="6">
    <source>
        <dbReference type="EMBL" id="RFF30759.1"/>
    </source>
</evidence>
<feature type="domain" description="Solute-binding protein family 3/N-terminal" evidence="5">
    <location>
        <begin position="54"/>
        <end position="285"/>
    </location>
</feature>
<proteinExistence type="inferred from homology"/>
<gene>
    <name evidence="6" type="ORF">DZC52_06855</name>
</gene>
<name>A0A3E1K9C3_9GAMM</name>
<dbReference type="Gene3D" id="3.40.190.10">
    <property type="entry name" value="Periplasmic binding protein-like II"/>
    <property type="match status" value="2"/>
</dbReference>
<dbReference type="PROSITE" id="PS51257">
    <property type="entry name" value="PROKAR_LIPOPROTEIN"/>
    <property type="match status" value="1"/>
</dbReference>
<evidence type="ECO:0000259" key="5">
    <source>
        <dbReference type="SMART" id="SM00062"/>
    </source>
</evidence>
<dbReference type="SMART" id="SM00062">
    <property type="entry name" value="PBPb"/>
    <property type="match status" value="1"/>
</dbReference>
<dbReference type="Proteomes" id="UP000260351">
    <property type="component" value="Unassembled WGS sequence"/>
</dbReference>